<dbReference type="InterPro" id="IPR025227">
    <property type="entry name" value="DUF4169"/>
</dbReference>
<dbReference type="EMBL" id="LAZR01000860">
    <property type="protein sequence ID" value="KKN56069.1"/>
    <property type="molecule type" value="Genomic_DNA"/>
</dbReference>
<feature type="compositionally biased region" description="Basic residues" evidence="1">
    <location>
        <begin position="9"/>
        <end position="20"/>
    </location>
</feature>
<evidence type="ECO:0000256" key="1">
    <source>
        <dbReference type="SAM" id="MobiDB-lite"/>
    </source>
</evidence>
<evidence type="ECO:0008006" key="3">
    <source>
        <dbReference type="Google" id="ProtNLM"/>
    </source>
</evidence>
<organism evidence="2">
    <name type="scientific">marine sediment metagenome</name>
    <dbReference type="NCBI Taxonomy" id="412755"/>
    <lineage>
        <taxon>unclassified sequences</taxon>
        <taxon>metagenomes</taxon>
        <taxon>ecological metagenomes</taxon>
    </lineage>
</organism>
<sequence length="58" mass="6759">MSAPINLNKVKKERNRASRKARADENSVQFGQKKDQKEVLKERLAQIARNLEAHKRET</sequence>
<protein>
    <recommendedName>
        <fullName evidence="3">DUF4169 domain-containing protein</fullName>
    </recommendedName>
</protein>
<reference evidence="2" key="1">
    <citation type="journal article" date="2015" name="Nature">
        <title>Complex archaea that bridge the gap between prokaryotes and eukaryotes.</title>
        <authorList>
            <person name="Spang A."/>
            <person name="Saw J.H."/>
            <person name="Jorgensen S.L."/>
            <person name="Zaremba-Niedzwiedzka K."/>
            <person name="Martijn J."/>
            <person name="Lind A.E."/>
            <person name="van Eijk R."/>
            <person name="Schleper C."/>
            <person name="Guy L."/>
            <person name="Ettema T.J."/>
        </authorList>
    </citation>
    <scope>NUCLEOTIDE SEQUENCE</scope>
</reference>
<gene>
    <name evidence="2" type="ORF">LCGC14_0576090</name>
</gene>
<dbReference type="AlphaFoldDB" id="A0A0F9RMU3"/>
<proteinExistence type="predicted"/>
<name>A0A0F9RMU3_9ZZZZ</name>
<feature type="region of interest" description="Disordered" evidence="1">
    <location>
        <begin position="1"/>
        <end position="34"/>
    </location>
</feature>
<dbReference type="Pfam" id="PF13770">
    <property type="entry name" value="DUF4169"/>
    <property type="match status" value="1"/>
</dbReference>
<accession>A0A0F9RMU3</accession>
<evidence type="ECO:0000313" key="2">
    <source>
        <dbReference type="EMBL" id="KKN56069.1"/>
    </source>
</evidence>
<comment type="caution">
    <text evidence="2">The sequence shown here is derived from an EMBL/GenBank/DDBJ whole genome shotgun (WGS) entry which is preliminary data.</text>
</comment>